<evidence type="ECO:0000256" key="4">
    <source>
        <dbReference type="ARBA" id="ARBA00022764"/>
    </source>
</evidence>
<keyword evidence="7" id="KW-1185">Reference proteome</keyword>
<evidence type="ECO:0000256" key="1">
    <source>
        <dbReference type="ARBA" id="ARBA00004418"/>
    </source>
</evidence>
<dbReference type="GO" id="GO:0015846">
    <property type="term" value="P:polyamine transport"/>
    <property type="evidence" value="ECO:0007669"/>
    <property type="project" value="InterPro"/>
</dbReference>
<comment type="caution">
    <text evidence="6">The sequence shown here is derived from an EMBL/GenBank/DDBJ whole genome shotgun (WGS) entry which is preliminary data.</text>
</comment>
<accession>A0A2N0HKB2</accession>
<dbReference type="InterPro" id="IPR006311">
    <property type="entry name" value="TAT_signal"/>
</dbReference>
<gene>
    <name evidence="6" type="ORF">B0I00_1625</name>
</gene>
<protein>
    <recommendedName>
        <fullName evidence="5">Putrescine-binding periplasmic protein</fullName>
    </recommendedName>
</protein>
<dbReference type="CDD" id="cd13590">
    <property type="entry name" value="PBP2_PotD_PotF_like"/>
    <property type="match status" value="1"/>
</dbReference>
<evidence type="ECO:0000256" key="3">
    <source>
        <dbReference type="ARBA" id="ARBA00022729"/>
    </source>
</evidence>
<evidence type="ECO:0000256" key="2">
    <source>
        <dbReference type="ARBA" id="ARBA00022448"/>
    </source>
</evidence>
<dbReference type="GO" id="GO:0042597">
    <property type="term" value="C:periplasmic space"/>
    <property type="evidence" value="ECO:0007669"/>
    <property type="project" value="UniProtKB-SubCell"/>
</dbReference>
<proteinExistence type="inferred from homology"/>
<dbReference type="Gene3D" id="3.40.190.10">
    <property type="entry name" value="Periplasmic binding protein-like II"/>
    <property type="match status" value="2"/>
</dbReference>
<dbReference type="AlphaFoldDB" id="A0A2N0HKB2"/>
<comment type="function">
    <text evidence="5">Required for the activity of the bacterial periplasmic transport system of putrescine.</text>
</comment>
<comment type="subcellular location">
    <subcellularLocation>
        <location evidence="1 5">Periplasm</location>
    </subcellularLocation>
</comment>
<keyword evidence="4 5" id="KW-0574">Periplasm</keyword>
<dbReference type="InterPro" id="IPR001188">
    <property type="entry name" value="Sperm_putr-bd"/>
</dbReference>
<dbReference type="PANTHER" id="PTHR30222:SF17">
    <property type="entry name" value="SPERMIDINE_PUTRESCINE-BINDING PERIPLASMIC PROTEIN"/>
    <property type="match status" value="1"/>
</dbReference>
<organism evidence="6 7">
    <name type="scientific">Novosphingobium kunmingense</name>
    <dbReference type="NCBI Taxonomy" id="1211806"/>
    <lineage>
        <taxon>Bacteria</taxon>
        <taxon>Pseudomonadati</taxon>
        <taxon>Pseudomonadota</taxon>
        <taxon>Alphaproteobacteria</taxon>
        <taxon>Sphingomonadales</taxon>
        <taxon>Sphingomonadaceae</taxon>
        <taxon>Novosphingobium</taxon>
    </lineage>
</organism>
<dbReference type="EMBL" id="PHUF01000003">
    <property type="protein sequence ID" value="PKB19393.1"/>
    <property type="molecule type" value="Genomic_DNA"/>
</dbReference>
<dbReference type="Pfam" id="PF13416">
    <property type="entry name" value="SBP_bac_8"/>
    <property type="match status" value="1"/>
</dbReference>
<dbReference type="PANTHER" id="PTHR30222">
    <property type="entry name" value="SPERMIDINE/PUTRESCINE-BINDING PERIPLASMIC PROTEIN"/>
    <property type="match status" value="1"/>
</dbReference>
<reference evidence="6 7" key="1">
    <citation type="submission" date="2017-11" db="EMBL/GenBank/DDBJ databases">
        <title>Genomic Encyclopedia of Type Strains, Phase III (KMG-III): the genomes of soil and plant-associated and newly described type strains.</title>
        <authorList>
            <person name="Whitman W."/>
        </authorList>
    </citation>
    <scope>NUCLEOTIDE SEQUENCE [LARGE SCALE GENOMIC DNA]</scope>
    <source>
        <strain evidence="6 7">CGMCC 1.12274</strain>
    </source>
</reference>
<evidence type="ECO:0000256" key="5">
    <source>
        <dbReference type="PIRNR" id="PIRNR019574"/>
    </source>
</evidence>
<dbReference type="OrthoDB" id="9769319at2"/>
<dbReference type="PIRSF" id="PIRSF019574">
    <property type="entry name" value="Periplasmic_polyamine_BP"/>
    <property type="match status" value="1"/>
</dbReference>
<name>A0A2N0HKB2_9SPHN</name>
<sequence length="375" mass="41192">MTVIRSNSSNLRMGRRSLLQSLGAAAVGISFAGLAGCGKKEESAGGGKIAPTGEEPKLNFYNWDTYIGETTLGDFKGASGIDVNMTLFASNDELFAKLRAGNPGYDVIVPSNDFVERMVAADMLVALDQAAIPNVKNIDASFMDVAYDPGRKYSMPYTWLTLGIGYRKSKVKAKPDSWKVLFDSDEYKGRIAVLSEAGDMFRLYGKYLGKSVNSLTPADVKSIEAMMVKQKPFIKAFHEDNGQDLLLKGEVDLVLEYNGDIAQIMAEDDDIDFVLPKEGSQLNSDTLCIPKGAPHPKNAHAFINYLLDAEVDKKITETILYPTPNAAAKALMPDDYKNNPVIFPPADQLAKCEYATYRPDMQPLYEEAFTRVRAS</sequence>
<dbReference type="GO" id="GO:0019808">
    <property type="term" value="F:polyamine binding"/>
    <property type="evidence" value="ECO:0007669"/>
    <property type="project" value="InterPro"/>
</dbReference>
<dbReference type="Proteomes" id="UP000232587">
    <property type="component" value="Unassembled WGS sequence"/>
</dbReference>
<dbReference type="RefSeq" id="WP_100866866.1">
    <property type="nucleotide sequence ID" value="NZ_PHUF01000003.1"/>
</dbReference>
<dbReference type="PRINTS" id="PR00909">
    <property type="entry name" value="SPERMDNBNDNG"/>
</dbReference>
<dbReference type="PROSITE" id="PS51318">
    <property type="entry name" value="TAT"/>
    <property type="match status" value="1"/>
</dbReference>
<evidence type="ECO:0000313" key="6">
    <source>
        <dbReference type="EMBL" id="PKB19393.1"/>
    </source>
</evidence>
<keyword evidence="2 5" id="KW-0813">Transport</keyword>
<dbReference type="SUPFAM" id="SSF53850">
    <property type="entry name" value="Periplasmic binding protein-like II"/>
    <property type="match status" value="1"/>
</dbReference>
<dbReference type="InterPro" id="IPR006059">
    <property type="entry name" value="SBP"/>
</dbReference>
<keyword evidence="3" id="KW-0732">Signal</keyword>
<evidence type="ECO:0000313" key="7">
    <source>
        <dbReference type="Proteomes" id="UP000232587"/>
    </source>
</evidence>
<comment type="similarity">
    <text evidence="5">Belongs to the bacterial solute-binding protein PotD/PotF family.</text>
</comment>